<dbReference type="PANTHER" id="PTHR30457:SF12">
    <property type="entry name" value="5'_3'-NUCLEOTIDASE SURE"/>
    <property type="match status" value="1"/>
</dbReference>
<dbReference type="GO" id="GO:0046872">
    <property type="term" value="F:metal ion binding"/>
    <property type="evidence" value="ECO:0007669"/>
    <property type="project" value="UniProtKB-UniRule"/>
</dbReference>
<comment type="similarity">
    <text evidence="4 9">Belongs to the SurE nucleotidase family.</text>
</comment>
<dbReference type="EMBL" id="BLSD01000039">
    <property type="protein sequence ID" value="GFP39241.1"/>
    <property type="molecule type" value="Genomic_DNA"/>
</dbReference>
<keyword evidence="6 9" id="KW-0479">Metal-binding</keyword>
<dbReference type="AlphaFoldDB" id="A0A6V8NVQ5"/>
<evidence type="ECO:0000313" key="12">
    <source>
        <dbReference type="EMBL" id="GFP39241.1"/>
    </source>
</evidence>
<comment type="function">
    <text evidence="9">Nucleotidase that shows phosphatase activity on nucleoside 5'-monophosphates.</text>
</comment>
<reference evidence="13 14" key="1">
    <citation type="journal article" date="2020" name="Front. Microbiol.">
        <title>Single-cell genomics of novel Actinobacteria with the Wood-Ljungdahl pathway discovered in a serpentinizing system.</title>
        <authorList>
            <person name="Merino N."/>
            <person name="Kawai M."/>
            <person name="Boyd E.S."/>
            <person name="Colman D.R."/>
            <person name="McGlynn S.E."/>
            <person name="Nealson K.H."/>
            <person name="Kurokawa K."/>
            <person name="Hongoh Y."/>
        </authorList>
    </citation>
    <scope>NUCLEOTIDE SEQUENCE [LARGE SCALE GENOMIC DNA]</scope>
    <source>
        <strain evidence="11 14">S09_30</strain>
        <strain evidence="12 13">S47</strain>
    </source>
</reference>
<evidence type="ECO:0000256" key="1">
    <source>
        <dbReference type="ARBA" id="ARBA00000815"/>
    </source>
</evidence>
<sequence length="297" mass="32454">MKVLLTNDDGYGARGLRALYSEITKIAGTIIIAPEKESSASGHAITVFDPIRVEEIYDNGNAIGYAVAGTPADCVKLGLTVILKEKPDLVISGINLGPNVGTNIIYSGTVSAATEGTMLGIPSMAVSLDSFTDPDFTFAARFAARLAEIVVTRGLPKGTLLNVNIPAVKEKEIKGIRITRQGVSKFKEIFHKRIDPRNRTYYWLDGEFVESDFEPDIDIVALKNGMISITPIHYDMTNYRFLGELGTWMECLDLNKPGEPRRISIFDTSQSEEAAASTVEEELSYLAGDSFFRSGEV</sequence>
<evidence type="ECO:0000313" key="14">
    <source>
        <dbReference type="Proteomes" id="UP000585609"/>
    </source>
</evidence>
<dbReference type="InterPro" id="IPR036523">
    <property type="entry name" value="SurE-like_sf"/>
</dbReference>
<gene>
    <name evidence="9" type="primary">surE</name>
    <name evidence="11" type="ORF">HKBW3S09_00818</name>
    <name evidence="12" type="ORF">HKBW3S47_00941</name>
</gene>
<dbReference type="Proteomes" id="UP000569018">
    <property type="component" value="Unassembled WGS sequence"/>
</dbReference>
<evidence type="ECO:0000256" key="8">
    <source>
        <dbReference type="ARBA" id="ARBA00022801"/>
    </source>
</evidence>
<dbReference type="Gene3D" id="3.40.1210.10">
    <property type="entry name" value="Survival protein SurE-like phosphatase/nucleotidase"/>
    <property type="match status" value="1"/>
</dbReference>
<comment type="subcellular location">
    <subcellularLocation>
        <location evidence="3 9">Cytoplasm</location>
    </subcellularLocation>
</comment>
<dbReference type="Proteomes" id="UP000585609">
    <property type="component" value="Unassembled WGS sequence"/>
</dbReference>
<dbReference type="NCBIfam" id="NF001490">
    <property type="entry name" value="PRK00346.1-4"/>
    <property type="match status" value="1"/>
</dbReference>
<dbReference type="GO" id="GO:0008254">
    <property type="term" value="F:3'-nucleotidase activity"/>
    <property type="evidence" value="ECO:0007669"/>
    <property type="project" value="TreeGrafter"/>
</dbReference>
<dbReference type="EC" id="3.1.3.5" evidence="9"/>
<keyword evidence="8 9" id="KW-0378">Hydrolase</keyword>
<feature type="domain" description="Survival protein SurE-like phosphatase/nucleotidase" evidence="10">
    <location>
        <begin position="3"/>
        <end position="187"/>
    </location>
</feature>
<proteinExistence type="inferred from homology"/>
<dbReference type="InterPro" id="IPR002828">
    <property type="entry name" value="SurE-like_Pase/nucleotidase"/>
</dbReference>
<evidence type="ECO:0000256" key="5">
    <source>
        <dbReference type="ARBA" id="ARBA00022490"/>
    </source>
</evidence>
<comment type="cofactor">
    <cofactor evidence="9">
        <name>a divalent metal cation</name>
        <dbReference type="ChEBI" id="CHEBI:60240"/>
    </cofactor>
    <text evidence="9">Binds 1 divalent metal cation per subunit.</text>
</comment>
<feature type="binding site" evidence="9">
    <location>
        <position position="95"/>
    </location>
    <ligand>
        <name>a divalent metal cation</name>
        <dbReference type="ChEBI" id="CHEBI:60240"/>
    </ligand>
</feature>
<evidence type="ECO:0000256" key="7">
    <source>
        <dbReference type="ARBA" id="ARBA00022741"/>
    </source>
</evidence>
<dbReference type="HAMAP" id="MF_00060">
    <property type="entry name" value="SurE"/>
    <property type="match status" value="1"/>
</dbReference>
<name>A0A6V8NVQ5_9ACTN</name>
<evidence type="ECO:0000256" key="6">
    <source>
        <dbReference type="ARBA" id="ARBA00022723"/>
    </source>
</evidence>
<feature type="binding site" evidence="9">
    <location>
        <position position="9"/>
    </location>
    <ligand>
        <name>a divalent metal cation</name>
        <dbReference type="ChEBI" id="CHEBI:60240"/>
    </ligand>
</feature>
<dbReference type="FunFam" id="3.40.1210.10:FF:000001">
    <property type="entry name" value="5'/3'-nucleotidase SurE"/>
    <property type="match status" value="1"/>
</dbReference>
<evidence type="ECO:0000313" key="11">
    <source>
        <dbReference type="EMBL" id="GFP23351.1"/>
    </source>
</evidence>
<dbReference type="GO" id="GO:0000166">
    <property type="term" value="F:nucleotide binding"/>
    <property type="evidence" value="ECO:0007669"/>
    <property type="project" value="UniProtKB-KW"/>
</dbReference>
<comment type="caution">
    <text evidence="11">The sequence shown here is derived from an EMBL/GenBank/DDBJ whole genome shotgun (WGS) entry which is preliminary data.</text>
</comment>
<evidence type="ECO:0000256" key="4">
    <source>
        <dbReference type="ARBA" id="ARBA00011062"/>
    </source>
</evidence>
<protein>
    <recommendedName>
        <fullName evidence="9">5'-nucleotidase SurE</fullName>
        <ecNumber evidence="9">3.1.3.5</ecNumber>
    </recommendedName>
    <alternativeName>
        <fullName evidence="9">Nucleoside 5'-monophosphate phosphohydrolase</fullName>
    </alternativeName>
</protein>
<dbReference type="EMBL" id="BLRW01000093">
    <property type="protein sequence ID" value="GFP23351.1"/>
    <property type="molecule type" value="Genomic_DNA"/>
</dbReference>
<evidence type="ECO:0000313" key="13">
    <source>
        <dbReference type="Proteomes" id="UP000569018"/>
    </source>
</evidence>
<evidence type="ECO:0000256" key="2">
    <source>
        <dbReference type="ARBA" id="ARBA00001946"/>
    </source>
</evidence>
<keyword evidence="7 9" id="KW-0547">Nucleotide-binding</keyword>
<feature type="binding site" evidence="9">
    <location>
        <position position="39"/>
    </location>
    <ligand>
        <name>a divalent metal cation</name>
        <dbReference type="ChEBI" id="CHEBI:60240"/>
    </ligand>
</feature>
<dbReference type="Pfam" id="PF01975">
    <property type="entry name" value="SurE"/>
    <property type="match status" value="1"/>
</dbReference>
<dbReference type="NCBIfam" id="NF001492">
    <property type="entry name" value="PRK00346.2-2"/>
    <property type="match status" value="1"/>
</dbReference>
<comment type="catalytic activity">
    <reaction evidence="1 9">
        <text>a ribonucleoside 5'-phosphate + H2O = a ribonucleoside + phosphate</text>
        <dbReference type="Rhea" id="RHEA:12484"/>
        <dbReference type="ChEBI" id="CHEBI:15377"/>
        <dbReference type="ChEBI" id="CHEBI:18254"/>
        <dbReference type="ChEBI" id="CHEBI:43474"/>
        <dbReference type="ChEBI" id="CHEBI:58043"/>
        <dbReference type="EC" id="3.1.3.5"/>
    </reaction>
</comment>
<comment type="cofactor">
    <cofactor evidence="2">
        <name>Mg(2+)</name>
        <dbReference type="ChEBI" id="CHEBI:18420"/>
    </cofactor>
</comment>
<dbReference type="PANTHER" id="PTHR30457">
    <property type="entry name" value="5'-NUCLEOTIDASE SURE"/>
    <property type="match status" value="1"/>
</dbReference>
<accession>A0A6V8NVQ5</accession>
<evidence type="ECO:0000256" key="9">
    <source>
        <dbReference type="HAMAP-Rule" id="MF_00060"/>
    </source>
</evidence>
<dbReference type="NCBIfam" id="TIGR00087">
    <property type="entry name" value="surE"/>
    <property type="match status" value="1"/>
</dbReference>
<dbReference type="GO" id="GO:0004309">
    <property type="term" value="F:exopolyphosphatase activity"/>
    <property type="evidence" value="ECO:0007669"/>
    <property type="project" value="TreeGrafter"/>
</dbReference>
<dbReference type="GO" id="GO:0008253">
    <property type="term" value="F:5'-nucleotidase activity"/>
    <property type="evidence" value="ECO:0007669"/>
    <property type="project" value="UniProtKB-UniRule"/>
</dbReference>
<dbReference type="SUPFAM" id="SSF64167">
    <property type="entry name" value="SurE-like"/>
    <property type="match status" value="1"/>
</dbReference>
<organism evidence="11 14">
    <name type="scientific">Candidatus Hakubella thermalkaliphila</name>
    <dbReference type="NCBI Taxonomy" id="2754717"/>
    <lineage>
        <taxon>Bacteria</taxon>
        <taxon>Bacillati</taxon>
        <taxon>Actinomycetota</taxon>
        <taxon>Actinomycetota incertae sedis</taxon>
        <taxon>Candidatus Hakubellales</taxon>
        <taxon>Candidatus Hakubellaceae</taxon>
        <taxon>Candidatus Hakubella</taxon>
    </lineage>
</organism>
<evidence type="ECO:0000259" key="10">
    <source>
        <dbReference type="Pfam" id="PF01975"/>
    </source>
</evidence>
<dbReference type="InterPro" id="IPR030048">
    <property type="entry name" value="SurE"/>
</dbReference>
<dbReference type="GO" id="GO:0005737">
    <property type="term" value="C:cytoplasm"/>
    <property type="evidence" value="ECO:0007669"/>
    <property type="project" value="UniProtKB-SubCell"/>
</dbReference>
<evidence type="ECO:0000256" key="3">
    <source>
        <dbReference type="ARBA" id="ARBA00004496"/>
    </source>
</evidence>
<keyword evidence="5 9" id="KW-0963">Cytoplasm</keyword>
<feature type="binding site" evidence="9">
    <location>
        <position position="8"/>
    </location>
    <ligand>
        <name>a divalent metal cation</name>
        <dbReference type="ChEBI" id="CHEBI:60240"/>
    </ligand>
</feature>